<dbReference type="Proteomes" id="UP000663879">
    <property type="component" value="Unassembled WGS sequence"/>
</dbReference>
<name>A0A814B3A9_9BILA</name>
<organism evidence="1 2">
    <name type="scientific">Brachionus calyciflorus</name>
    <dbReference type="NCBI Taxonomy" id="104777"/>
    <lineage>
        <taxon>Eukaryota</taxon>
        <taxon>Metazoa</taxon>
        <taxon>Spiralia</taxon>
        <taxon>Gnathifera</taxon>
        <taxon>Rotifera</taxon>
        <taxon>Eurotatoria</taxon>
        <taxon>Monogononta</taxon>
        <taxon>Pseudotrocha</taxon>
        <taxon>Ploima</taxon>
        <taxon>Brachionidae</taxon>
        <taxon>Brachionus</taxon>
    </lineage>
</organism>
<accession>A0A814B3A9</accession>
<protein>
    <submittedName>
        <fullName evidence="1">Uncharacterized protein</fullName>
    </submittedName>
</protein>
<gene>
    <name evidence="1" type="ORF">OXX778_LOCUS12392</name>
</gene>
<proteinExistence type="predicted"/>
<evidence type="ECO:0000313" key="2">
    <source>
        <dbReference type="Proteomes" id="UP000663879"/>
    </source>
</evidence>
<evidence type="ECO:0000313" key="1">
    <source>
        <dbReference type="EMBL" id="CAF0921204.1"/>
    </source>
</evidence>
<dbReference type="EMBL" id="CAJNOC010002239">
    <property type="protein sequence ID" value="CAF0921204.1"/>
    <property type="molecule type" value="Genomic_DNA"/>
</dbReference>
<keyword evidence="2" id="KW-1185">Reference proteome</keyword>
<reference evidence="1" key="1">
    <citation type="submission" date="2021-02" db="EMBL/GenBank/DDBJ databases">
        <authorList>
            <person name="Nowell W R."/>
        </authorList>
    </citation>
    <scope>NUCLEOTIDE SEQUENCE</scope>
    <source>
        <strain evidence="1">Ploen Becks lab</strain>
    </source>
</reference>
<sequence length="87" mass="10138">MTKAFENYSDKYLNNLKNTLLKVTFTEIDIDDKSGFVKDKVIEAIDLCCPLMKAKNKNNNCSPWFDEELNSSKKYRDNCHNPNGRKE</sequence>
<comment type="caution">
    <text evidence="1">The sequence shown here is derived from an EMBL/GenBank/DDBJ whole genome shotgun (WGS) entry which is preliminary data.</text>
</comment>
<dbReference type="AlphaFoldDB" id="A0A814B3A9"/>
<dbReference type="OrthoDB" id="10195554at2759"/>